<name>A0A2V3ITB8_9FLOR</name>
<comment type="caution">
    <text evidence="2">The sequence shown here is derived from an EMBL/GenBank/DDBJ whole genome shotgun (WGS) entry which is preliminary data.</text>
</comment>
<reference evidence="2 3" key="1">
    <citation type="journal article" date="2018" name="Mol. Biol. Evol.">
        <title>Analysis of the draft genome of the red seaweed Gracilariopsis chorda provides insights into genome size evolution in Rhodophyta.</title>
        <authorList>
            <person name="Lee J."/>
            <person name="Yang E.C."/>
            <person name="Graf L."/>
            <person name="Yang J.H."/>
            <person name="Qiu H."/>
            <person name="Zel Zion U."/>
            <person name="Chan C.X."/>
            <person name="Stephens T.G."/>
            <person name="Weber A.P.M."/>
            <person name="Boo G.H."/>
            <person name="Boo S.M."/>
            <person name="Kim K.M."/>
            <person name="Shin Y."/>
            <person name="Jung M."/>
            <person name="Lee S.J."/>
            <person name="Yim H.S."/>
            <person name="Lee J.H."/>
            <person name="Bhattacharya D."/>
            <person name="Yoon H.S."/>
        </authorList>
    </citation>
    <scope>NUCLEOTIDE SEQUENCE [LARGE SCALE GENOMIC DNA]</scope>
    <source>
        <strain evidence="2 3">SKKU-2015</strain>
        <tissue evidence="2">Whole body</tissue>
    </source>
</reference>
<evidence type="ECO:0000256" key="1">
    <source>
        <dbReference type="SAM" id="MobiDB-lite"/>
    </source>
</evidence>
<keyword evidence="3" id="KW-1185">Reference proteome</keyword>
<accession>A0A2V3ITB8</accession>
<protein>
    <submittedName>
        <fullName evidence="2">Uncharacterized protein</fullName>
    </submittedName>
</protein>
<organism evidence="2 3">
    <name type="scientific">Gracilariopsis chorda</name>
    <dbReference type="NCBI Taxonomy" id="448386"/>
    <lineage>
        <taxon>Eukaryota</taxon>
        <taxon>Rhodophyta</taxon>
        <taxon>Florideophyceae</taxon>
        <taxon>Rhodymeniophycidae</taxon>
        <taxon>Gracilariales</taxon>
        <taxon>Gracilariaceae</taxon>
        <taxon>Gracilariopsis</taxon>
    </lineage>
</organism>
<proteinExistence type="predicted"/>
<dbReference type="Proteomes" id="UP000247409">
    <property type="component" value="Unassembled WGS sequence"/>
</dbReference>
<gene>
    <name evidence="2" type="ORF">BWQ96_04869</name>
</gene>
<dbReference type="EMBL" id="NBIV01000062">
    <property type="protein sequence ID" value="PXF45349.1"/>
    <property type="molecule type" value="Genomic_DNA"/>
</dbReference>
<feature type="region of interest" description="Disordered" evidence="1">
    <location>
        <begin position="309"/>
        <end position="329"/>
    </location>
</feature>
<evidence type="ECO:0000313" key="2">
    <source>
        <dbReference type="EMBL" id="PXF45349.1"/>
    </source>
</evidence>
<evidence type="ECO:0000313" key="3">
    <source>
        <dbReference type="Proteomes" id="UP000247409"/>
    </source>
</evidence>
<feature type="compositionally biased region" description="Basic and acidic residues" evidence="1">
    <location>
        <begin position="319"/>
        <end position="329"/>
    </location>
</feature>
<sequence>MSNRTAPPPPTLAPFATLPPYEFDFDYRGQSLRPSPPHLNTASSLVDDFDSYMFPDSELDVKRLATEPPSQLPTSTIDWSAVEAAQLYTPDASPLEPDKLYTGYCNFSVLVFVPRHAVELCALVYGKVAHLLLQAGARLCFITAWQPTQARLFLSRFERVSPFPGAIVCDPHGHLFSAFAFTRSPLRALFAANRLSAPMRQGMRNAFSTVTYRAQNRDIANTPVPSKRLKCGAVVLPNLRGYEKRPAVHYISDEHPSTGVGCYMDVLSACGVNEAFVPHVDVAQVYSRFNNMRATSIKARHADEKEANRLKHHRVRGSGKRDIRNALKG</sequence>
<dbReference type="AlphaFoldDB" id="A0A2V3ITB8"/>